<comment type="caution">
    <text evidence="1">The sequence shown here is derived from an EMBL/GenBank/DDBJ whole genome shotgun (WGS) entry which is preliminary data.</text>
</comment>
<dbReference type="EMBL" id="DUZY01000001">
    <property type="protein sequence ID" value="DAD24010.1"/>
    <property type="molecule type" value="Genomic_DNA"/>
</dbReference>
<organism evidence="1 2">
    <name type="scientific">Nelumbo nucifera</name>
    <name type="common">Sacred lotus</name>
    <dbReference type="NCBI Taxonomy" id="4432"/>
    <lineage>
        <taxon>Eukaryota</taxon>
        <taxon>Viridiplantae</taxon>
        <taxon>Streptophyta</taxon>
        <taxon>Embryophyta</taxon>
        <taxon>Tracheophyta</taxon>
        <taxon>Spermatophyta</taxon>
        <taxon>Magnoliopsida</taxon>
        <taxon>Proteales</taxon>
        <taxon>Nelumbonaceae</taxon>
        <taxon>Nelumbo</taxon>
    </lineage>
</organism>
<keyword evidence="2" id="KW-1185">Reference proteome</keyword>
<gene>
    <name evidence="1" type="ORF">HUJ06_025473</name>
</gene>
<dbReference type="Proteomes" id="UP000607653">
    <property type="component" value="Unassembled WGS sequence"/>
</dbReference>
<accession>A0A822XUG3</accession>
<name>A0A822XUG3_NELNU</name>
<dbReference type="AlphaFoldDB" id="A0A822XUG3"/>
<evidence type="ECO:0000313" key="1">
    <source>
        <dbReference type="EMBL" id="DAD24010.1"/>
    </source>
</evidence>
<sequence length="35" mass="3981">MEKHLLHQIVFGEPFDPLVNHFSRSSTLQSIGDIS</sequence>
<proteinExistence type="predicted"/>
<evidence type="ECO:0000313" key="2">
    <source>
        <dbReference type="Proteomes" id="UP000607653"/>
    </source>
</evidence>
<reference evidence="1 2" key="1">
    <citation type="journal article" date="2020" name="Mol. Biol. Evol.">
        <title>Distinct Expression and Methylation Patterns for Genes with Different Fates following a Single Whole-Genome Duplication in Flowering Plants.</title>
        <authorList>
            <person name="Shi T."/>
            <person name="Rahmani R.S."/>
            <person name="Gugger P.F."/>
            <person name="Wang M."/>
            <person name="Li H."/>
            <person name="Zhang Y."/>
            <person name="Li Z."/>
            <person name="Wang Q."/>
            <person name="Van de Peer Y."/>
            <person name="Marchal K."/>
            <person name="Chen J."/>
        </authorList>
    </citation>
    <scope>NUCLEOTIDE SEQUENCE [LARGE SCALE GENOMIC DNA]</scope>
    <source>
        <tissue evidence="1">Leaf</tissue>
    </source>
</reference>
<protein>
    <submittedName>
        <fullName evidence="1">Uncharacterized protein</fullName>
    </submittedName>
</protein>